<comment type="catalytic activity">
    <reaction evidence="8 9">
        <text>L-threonine + hydrogencarbonate + ATP = L-threonylcarbamoyladenylate + diphosphate + H2O</text>
        <dbReference type="Rhea" id="RHEA:36407"/>
        <dbReference type="ChEBI" id="CHEBI:15377"/>
        <dbReference type="ChEBI" id="CHEBI:17544"/>
        <dbReference type="ChEBI" id="CHEBI:30616"/>
        <dbReference type="ChEBI" id="CHEBI:33019"/>
        <dbReference type="ChEBI" id="CHEBI:57926"/>
        <dbReference type="ChEBI" id="CHEBI:73682"/>
        <dbReference type="EC" id="2.7.7.87"/>
    </reaction>
</comment>
<evidence type="ECO:0000256" key="1">
    <source>
        <dbReference type="ARBA" id="ARBA00004496"/>
    </source>
</evidence>
<evidence type="ECO:0000256" key="8">
    <source>
        <dbReference type="ARBA" id="ARBA00048366"/>
    </source>
</evidence>
<dbReference type="InterPro" id="IPR023535">
    <property type="entry name" value="TC-AMP_synthase"/>
</dbReference>
<dbReference type="PANTHER" id="PTHR17490:SF18">
    <property type="entry name" value="THREONYLCARBAMOYL-AMP SYNTHASE"/>
    <property type="match status" value="1"/>
</dbReference>
<dbReference type="AlphaFoldDB" id="A0A2A5CJ46"/>
<keyword evidence="4 9" id="KW-0819">tRNA processing</keyword>
<evidence type="ECO:0000256" key="6">
    <source>
        <dbReference type="ARBA" id="ARBA00022741"/>
    </source>
</evidence>
<dbReference type="PROSITE" id="PS51163">
    <property type="entry name" value="YRDC"/>
    <property type="match status" value="1"/>
</dbReference>
<evidence type="ECO:0000256" key="5">
    <source>
        <dbReference type="ARBA" id="ARBA00022695"/>
    </source>
</evidence>
<comment type="similarity">
    <text evidence="9">Belongs to the SUA5 family. TsaC subfamily.</text>
</comment>
<dbReference type="Gene3D" id="3.90.870.10">
    <property type="entry name" value="DHBP synthase"/>
    <property type="match status" value="1"/>
</dbReference>
<feature type="domain" description="YrdC-like" evidence="10">
    <location>
        <begin position="4"/>
        <end position="185"/>
    </location>
</feature>
<dbReference type="GO" id="GO:0003725">
    <property type="term" value="F:double-stranded RNA binding"/>
    <property type="evidence" value="ECO:0007669"/>
    <property type="project" value="InterPro"/>
</dbReference>
<dbReference type="GO" id="GO:0006450">
    <property type="term" value="P:regulation of translational fidelity"/>
    <property type="evidence" value="ECO:0007669"/>
    <property type="project" value="TreeGrafter"/>
</dbReference>
<evidence type="ECO:0000256" key="7">
    <source>
        <dbReference type="ARBA" id="ARBA00022840"/>
    </source>
</evidence>
<protein>
    <recommendedName>
        <fullName evidence="9">Threonylcarbamoyl-AMP synthase</fullName>
        <shortName evidence="9">TC-AMP synthase</shortName>
        <ecNumber evidence="9">2.7.7.87</ecNumber>
    </recommendedName>
    <alternativeName>
        <fullName evidence="9">L-threonylcarbamoyladenylate synthase</fullName>
    </alternativeName>
    <alternativeName>
        <fullName evidence="9">t(6)A37 threonylcarbamoyladenosine biosynthesis protein TsaC</fullName>
    </alternativeName>
    <alternativeName>
        <fullName evidence="9">tRNA threonylcarbamoyladenosine biosynthesis protein TsaC</fullName>
    </alternativeName>
</protein>
<keyword evidence="6 9" id="KW-0547">Nucleotide-binding</keyword>
<dbReference type="InterPro" id="IPR006070">
    <property type="entry name" value="Sua5-like_dom"/>
</dbReference>
<evidence type="ECO:0000313" key="12">
    <source>
        <dbReference type="Proteomes" id="UP000228987"/>
    </source>
</evidence>
<evidence type="ECO:0000313" key="11">
    <source>
        <dbReference type="EMBL" id="PCJ43535.1"/>
    </source>
</evidence>
<dbReference type="PANTHER" id="PTHR17490">
    <property type="entry name" value="SUA5"/>
    <property type="match status" value="1"/>
</dbReference>
<sequence>MTNAFDLTAAAAHIKKGGIVAYPTEGVWGLGCDPFNKESVQKILDLKGREVGKGLVLVAADLAQIKSLVQPLSQSARDLLEASCPGPDTWLIPDTDQVIPSWIKGNFATVAIRISKLSLVKSLCERVGLLVSTSANPSGRDPALSQEQVELYFEDENIFIVPGELGGQLKPSRIRDLLSQKVLRH</sequence>
<keyword evidence="2 9" id="KW-0963">Cytoplasm</keyword>
<proteinExistence type="inferred from homology"/>
<reference evidence="12" key="1">
    <citation type="submission" date="2017-08" db="EMBL/GenBank/DDBJ databases">
        <title>A dynamic microbial community with high functional redundancy inhabits the cold, oxic subseafloor aquifer.</title>
        <authorList>
            <person name="Tully B.J."/>
            <person name="Wheat C.G."/>
            <person name="Glazer B.T."/>
            <person name="Huber J.A."/>
        </authorList>
    </citation>
    <scope>NUCLEOTIDE SEQUENCE [LARGE SCALE GENOMIC DNA]</scope>
</reference>
<dbReference type="InterPro" id="IPR050156">
    <property type="entry name" value="TC-AMP_synthase_SUA5"/>
</dbReference>
<keyword evidence="7 9" id="KW-0067">ATP-binding</keyword>
<evidence type="ECO:0000256" key="4">
    <source>
        <dbReference type="ARBA" id="ARBA00022694"/>
    </source>
</evidence>
<comment type="subcellular location">
    <subcellularLocation>
        <location evidence="1 9">Cytoplasm</location>
    </subcellularLocation>
</comment>
<keyword evidence="5 9" id="KW-0548">Nucleotidyltransferase</keyword>
<evidence type="ECO:0000256" key="2">
    <source>
        <dbReference type="ARBA" id="ARBA00022490"/>
    </source>
</evidence>
<dbReference type="InterPro" id="IPR017945">
    <property type="entry name" value="DHBP_synth_RibB-like_a/b_dom"/>
</dbReference>
<keyword evidence="3 9" id="KW-0808">Transferase</keyword>
<dbReference type="GO" id="GO:0061710">
    <property type="term" value="F:L-threonylcarbamoyladenylate synthase"/>
    <property type="evidence" value="ECO:0007669"/>
    <property type="project" value="UniProtKB-EC"/>
</dbReference>
<name>A0A2A5CJ46_9GAMM</name>
<organism evidence="11 12">
    <name type="scientific">SAR86 cluster bacterium</name>
    <dbReference type="NCBI Taxonomy" id="2030880"/>
    <lineage>
        <taxon>Bacteria</taxon>
        <taxon>Pseudomonadati</taxon>
        <taxon>Pseudomonadota</taxon>
        <taxon>Gammaproteobacteria</taxon>
        <taxon>SAR86 cluster</taxon>
    </lineage>
</organism>
<dbReference type="HAMAP" id="MF_01852">
    <property type="entry name" value="TsaC"/>
    <property type="match status" value="1"/>
</dbReference>
<dbReference type="GO" id="GO:0005737">
    <property type="term" value="C:cytoplasm"/>
    <property type="evidence" value="ECO:0007669"/>
    <property type="project" value="UniProtKB-SubCell"/>
</dbReference>
<evidence type="ECO:0000256" key="3">
    <source>
        <dbReference type="ARBA" id="ARBA00022679"/>
    </source>
</evidence>
<evidence type="ECO:0000259" key="10">
    <source>
        <dbReference type="PROSITE" id="PS51163"/>
    </source>
</evidence>
<comment type="caution">
    <text evidence="11">The sequence shown here is derived from an EMBL/GenBank/DDBJ whole genome shotgun (WGS) entry which is preliminary data.</text>
</comment>
<dbReference type="Pfam" id="PF01300">
    <property type="entry name" value="Sua5_yciO_yrdC"/>
    <property type="match status" value="1"/>
</dbReference>
<dbReference type="Proteomes" id="UP000228987">
    <property type="component" value="Unassembled WGS sequence"/>
</dbReference>
<dbReference type="GO" id="GO:0000049">
    <property type="term" value="F:tRNA binding"/>
    <property type="evidence" value="ECO:0007669"/>
    <property type="project" value="TreeGrafter"/>
</dbReference>
<dbReference type="GO" id="GO:0005524">
    <property type="term" value="F:ATP binding"/>
    <property type="evidence" value="ECO:0007669"/>
    <property type="project" value="UniProtKB-UniRule"/>
</dbReference>
<gene>
    <name evidence="9" type="primary">tsaC</name>
    <name evidence="11" type="ORF">COA71_01285</name>
</gene>
<comment type="function">
    <text evidence="9">Required for the formation of a threonylcarbamoyl group on adenosine at position 37 (t(6)A37) in tRNAs that read codons beginning with adenine. Catalyzes the conversion of L-threonine, HCO(3)(-)/CO(2) and ATP to give threonylcarbamoyl-AMP (TC-AMP) as the acyladenylate intermediate, with the release of diphosphate.</text>
</comment>
<dbReference type="EMBL" id="NVWI01000001">
    <property type="protein sequence ID" value="PCJ43535.1"/>
    <property type="molecule type" value="Genomic_DNA"/>
</dbReference>
<evidence type="ECO:0000256" key="9">
    <source>
        <dbReference type="HAMAP-Rule" id="MF_01852"/>
    </source>
</evidence>
<dbReference type="GO" id="GO:0002949">
    <property type="term" value="P:tRNA threonylcarbamoyladenosine modification"/>
    <property type="evidence" value="ECO:0007669"/>
    <property type="project" value="UniProtKB-UniRule"/>
</dbReference>
<accession>A0A2A5CJ46</accession>
<dbReference type="SUPFAM" id="SSF55821">
    <property type="entry name" value="YrdC/RibB"/>
    <property type="match status" value="1"/>
</dbReference>
<dbReference type="EC" id="2.7.7.87" evidence="9"/>